<feature type="domain" description="DUF427" evidence="1">
    <location>
        <begin position="27"/>
        <end position="120"/>
    </location>
</feature>
<dbReference type="PANTHER" id="PTHR34310:SF9">
    <property type="entry name" value="BLR5716 PROTEIN"/>
    <property type="match status" value="1"/>
</dbReference>
<dbReference type="InterPro" id="IPR038694">
    <property type="entry name" value="DUF427_sf"/>
</dbReference>
<dbReference type="Proteomes" id="UP001149009">
    <property type="component" value="Unassembled WGS sequence"/>
</dbReference>
<organism evidence="2 3">
    <name type="scientific">Chelativorans petroleitrophicus</name>
    <dbReference type="NCBI Taxonomy" id="2975484"/>
    <lineage>
        <taxon>Bacteria</taxon>
        <taxon>Pseudomonadati</taxon>
        <taxon>Pseudomonadota</taxon>
        <taxon>Alphaproteobacteria</taxon>
        <taxon>Hyphomicrobiales</taxon>
        <taxon>Phyllobacteriaceae</taxon>
        <taxon>Chelativorans</taxon>
    </lineage>
</organism>
<accession>A0A9X3BA70</accession>
<dbReference type="PANTHER" id="PTHR34310">
    <property type="entry name" value="DUF427 DOMAIN PROTEIN (AFU_ORTHOLOGUE AFUA_3G02220)"/>
    <property type="match status" value="1"/>
</dbReference>
<dbReference type="RefSeq" id="WP_261516379.1">
    <property type="nucleotide sequence ID" value="NZ_JAODNV010000015.1"/>
</dbReference>
<protein>
    <submittedName>
        <fullName evidence="2">DUF427 domain-containing protein</fullName>
    </submittedName>
</protein>
<dbReference type="Gene3D" id="2.170.150.40">
    <property type="entry name" value="Domain of unknown function (DUF427)"/>
    <property type="match status" value="1"/>
</dbReference>
<gene>
    <name evidence="2" type="ORF">NYR54_14340</name>
</gene>
<dbReference type="InterPro" id="IPR007361">
    <property type="entry name" value="DUF427"/>
</dbReference>
<comment type="caution">
    <text evidence="2">The sequence shown here is derived from an EMBL/GenBank/DDBJ whole genome shotgun (WGS) entry which is preliminary data.</text>
</comment>
<name>A0A9X3BA70_9HYPH</name>
<sequence length="129" mass="14841">MQKGRPAPGFQRNPQKRIDILPHDRKVSVTAGAVVLAATSRASRLDEEGYPPVLYIPFEDINFASLQRTELKTHCPYKGDASHWRLAMASEPQRREVMWAYEDPYDEMLAIKGYGAFYPDRVTIEEEER</sequence>
<proteinExistence type="predicted"/>
<evidence type="ECO:0000259" key="1">
    <source>
        <dbReference type="Pfam" id="PF04248"/>
    </source>
</evidence>
<evidence type="ECO:0000313" key="2">
    <source>
        <dbReference type="EMBL" id="MCT8991461.1"/>
    </source>
</evidence>
<evidence type="ECO:0000313" key="3">
    <source>
        <dbReference type="Proteomes" id="UP001149009"/>
    </source>
</evidence>
<dbReference type="AlphaFoldDB" id="A0A9X3BA70"/>
<dbReference type="EMBL" id="JAODNV010000015">
    <property type="protein sequence ID" value="MCT8991461.1"/>
    <property type="molecule type" value="Genomic_DNA"/>
</dbReference>
<reference evidence="2" key="1">
    <citation type="submission" date="2022-08" db="EMBL/GenBank/DDBJ databases">
        <title>Chelativorans sichuanense sp. nov., a paraffin oil-degrading bacterium isolated from a mixture of oil-based drill cuttings and paddy soil.</title>
        <authorList>
            <person name="Yu J."/>
            <person name="Liu H."/>
            <person name="Chen Q."/>
        </authorList>
    </citation>
    <scope>NUCLEOTIDE SEQUENCE</scope>
    <source>
        <strain evidence="2">SCAU 2101</strain>
    </source>
</reference>
<keyword evidence="3" id="KW-1185">Reference proteome</keyword>
<dbReference type="Pfam" id="PF04248">
    <property type="entry name" value="NTP_transf_9"/>
    <property type="match status" value="1"/>
</dbReference>